<accession>A0A913ZNJ7</accession>
<evidence type="ECO:0000313" key="2">
    <source>
        <dbReference type="EnsemblMetazoa" id="XP_038053363.1"/>
    </source>
</evidence>
<sequence>MADVYEIVEDNVQAYGDTDEPVSASFRGLCETFKISKRCFQVLVEDGWDDVHQLHDLDKNWRSHVLALAPNGGQKRNLEKMLDRVEAGPLDQPVPKKKRVEGPDGQVQQDKGSTDAVGKALSSDGPGPSGTAPVVASTSATPPR</sequence>
<organism evidence="2 3">
    <name type="scientific">Patiria miniata</name>
    <name type="common">Bat star</name>
    <name type="synonym">Asterina miniata</name>
    <dbReference type="NCBI Taxonomy" id="46514"/>
    <lineage>
        <taxon>Eukaryota</taxon>
        <taxon>Metazoa</taxon>
        <taxon>Echinodermata</taxon>
        <taxon>Eleutherozoa</taxon>
        <taxon>Asterozoa</taxon>
        <taxon>Asteroidea</taxon>
        <taxon>Valvatacea</taxon>
        <taxon>Valvatida</taxon>
        <taxon>Asterinidae</taxon>
        <taxon>Patiria</taxon>
    </lineage>
</organism>
<dbReference type="Proteomes" id="UP000887568">
    <property type="component" value="Unplaced"/>
</dbReference>
<dbReference type="EnsemblMetazoa" id="XM_038197435.1">
    <property type="protein sequence ID" value="XP_038053363.1"/>
    <property type="gene ID" value="LOC119725843"/>
</dbReference>
<name>A0A913ZNJ7_PATMI</name>
<reference evidence="2" key="1">
    <citation type="submission" date="2022-11" db="UniProtKB">
        <authorList>
            <consortium name="EnsemblMetazoa"/>
        </authorList>
    </citation>
    <scope>IDENTIFICATION</scope>
</reference>
<dbReference type="AlphaFoldDB" id="A0A913ZNJ7"/>
<feature type="region of interest" description="Disordered" evidence="1">
    <location>
        <begin position="85"/>
        <end position="144"/>
    </location>
</feature>
<dbReference type="GeneID" id="119725843"/>
<evidence type="ECO:0000313" key="3">
    <source>
        <dbReference type="Proteomes" id="UP000887568"/>
    </source>
</evidence>
<evidence type="ECO:0000256" key="1">
    <source>
        <dbReference type="SAM" id="MobiDB-lite"/>
    </source>
</evidence>
<proteinExistence type="predicted"/>
<protein>
    <submittedName>
        <fullName evidence="2">Uncharacterized protein</fullName>
    </submittedName>
</protein>
<dbReference type="RefSeq" id="XP_038053363.1">
    <property type="nucleotide sequence ID" value="XM_038197435.1"/>
</dbReference>
<keyword evidence="3" id="KW-1185">Reference proteome</keyword>